<comment type="caution">
    <text evidence="2">The sequence shown here is derived from an EMBL/GenBank/DDBJ whole genome shotgun (WGS) entry which is preliminary data.</text>
</comment>
<keyword evidence="1" id="KW-0732">Signal</keyword>
<feature type="chain" id="PRO_5045043764" evidence="1">
    <location>
        <begin position="22"/>
        <end position="76"/>
    </location>
</feature>
<organism evidence="2 3">
    <name type="scientific">Molorchus minor</name>
    <dbReference type="NCBI Taxonomy" id="1323400"/>
    <lineage>
        <taxon>Eukaryota</taxon>
        <taxon>Metazoa</taxon>
        <taxon>Ecdysozoa</taxon>
        <taxon>Arthropoda</taxon>
        <taxon>Hexapoda</taxon>
        <taxon>Insecta</taxon>
        <taxon>Pterygota</taxon>
        <taxon>Neoptera</taxon>
        <taxon>Endopterygota</taxon>
        <taxon>Coleoptera</taxon>
        <taxon>Polyphaga</taxon>
        <taxon>Cucujiformia</taxon>
        <taxon>Chrysomeloidea</taxon>
        <taxon>Cerambycidae</taxon>
        <taxon>Lamiinae</taxon>
        <taxon>Monochamini</taxon>
        <taxon>Molorchus</taxon>
    </lineage>
</organism>
<proteinExistence type="predicted"/>
<dbReference type="EMBL" id="JAPWTJ010000610">
    <property type="protein sequence ID" value="KAJ8976926.1"/>
    <property type="molecule type" value="Genomic_DNA"/>
</dbReference>
<gene>
    <name evidence="2" type="ORF">NQ317_005098</name>
</gene>
<evidence type="ECO:0000256" key="1">
    <source>
        <dbReference type="SAM" id="SignalP"/>
    </source>
</evidence>
<evidence type="ECO:0000313" key="2">
    <source>
        <dbReference type="EMBL" id="KAJ8976926.1"/>
    </source>
</evidence>
<evidence type="ECO:0000313" key="3">
    <source>
        <dbReference type="Proteomes" id="UP001162164"/>
    </source>
</evidence>
<feature type="signal peptide" evidence="1">
    <location>
        <begin position="1"/>
        <end position="21"/>
    </location>
</feature>
<dbReference type="Proteomes" id="UP001162164">
    <property type="component" value="Unassembled WGS sequence"/>
</dbReference>
<protein>
    <submittedName>
        <fullName evidence="2">Uncharacterized protein</fullName>
    </submittedName>
</protein>
<reference evidence="2" key="1">
    <citation type="journal article" date="2023" name="Insect Mol. Biol.">
        <title>Genome sequencing provides insights into the evolution of gene families encoding plant cell wall-degrading enzymes in longhorned beetles.</title>
        <authorList>
            <person name="Shin N.R."/>
            <person name="Okamura Y."/>
            <person name="Kirsch R."/>
            <person name="Pauchet Y."/>
        </authorList>
    </citation>
    <scope>NUCLEOTIDE SEQUENCE</scope>
    <source>
        <strain evidence="2">MMC_N1</strain>
    </source>
</reference>
<keyword evidence="3" id="KW-1185">Reference proteome</keyword>
<name>A0ABQ9JFI6_9CUCU</name>
<sequence length="76" mass="8479">MVANRVVGAVFLAILVVTCQGTPVKPRISDEHNIDDCDVTKATKPLLETNTFEDGQFLTIKEKVINYQKAQFLLTK</sequence>
<accession>A0ABQ9JFI6</accession>